<reference evidence="3" key="1">
    <citation type="submission" date="2020-01" db="EMBL/GenBank/DDBJ databases">
        <authorList>
            <consortium name="DOE Joint Genome Institute"/>
            <person name="Haridas S."/>
            <person name="Albert R."/>
            <person name="Binder M."/>
            <person name="Bloem J."/>
            <person name="Labutti K."/>
            <person name="Salamov A."/>
            <person name="Andreopoulos B."/>
            <person name="Baker S.E."/>
            <person name="Barry K."/>
            <person name="Bills G."/>
            <person name="Bluhm B.H."/>
            <person name="Cannon C."/>
            <person name="Castanera R."/>
            <person name="Culley D.E."/>
            <person name="Daum C."/>
            <person name="Ezra D."/>
            <person name="Gonzalez J.B."/>
            <person name="Henrissat B."/>
            <person name="Kuo A."/>
            <person name="Liang C."/>
            <person name="Lipzen A."/>
            <person name="Lutzoni F."/>
            <person name="Magnuson J."/>
            <person name="Mondo S."/>
            <person name="Nolan M."/>
            <person name="Ohm R."/>
            <person name="Pangilinan J."/>
            <person name="Park H.-J."/>
            <person name="Ramirez L."/>
            <person name="Alfaro M."/>
            <person name="Sun H."/>
            <person name="Tritt A."/>
            <person name="Yoshinaga Y."/>
            <person name="Zwiers L.-H."/>
            <person name="Turgeon B.G."/>
            <person name="Goodwin S.B."/>
            <person name="Spatafora J.W."/>
            <person name="Crous P.W."/>
            <person name="Grigoriev I.V."/>
        </authorList>
    </citation>
    <scope>NUCLEOTIDE SEQUENCE</scope>
    <source>
        <strain evidence="3">P77</strain>
    </source>
</reference>
<proteinExistence type="predicted"/>
<keyword evidence="4" id="KW-1185">Reference proteome</keyword>
<keyword evidence="2" id="KW-0732">Signal</keyword>
<evidence type="ECO:0000256" key="2">
    <source>
        <dbReference type="SAM" id="SignalP"/>
    </source>
</evidence>
<accession>A0A6A5K6F8</accession>
<name>A0A6A5K6F8_9PLEO</name>
<feature type="region of interest" description="Disordered" evidence="1">
    <location>
        <begin position="173"/>
        <end position="192"/>
    </location>
</feature>
<feature type="chain" id="PRO_5025372221" description="GPI anchored serine-rich protein" evidence="2">
    <location>
        <begin position="24"/>
        <end position="231"/>
    </location>
</feature>
<dbReference type="OrthoDB" id="10553139at2759"/>
<protein>
    <recommendedName>
        <fullName evidence="5">GPI anchored serine-rich protein</fullName>
    </recommendedName>
</protein>
<feature type="signal peptide" evidence="2">
    <location>
        <begin position="1"/>
        <end position="23"/>
    </location>
</feature>
<organism evidence="3 4">
    <name type="scientific">Decorospora gaudefroyi</name>
    <dbReference type="NCBI Taxonomy" id="184978"/>
    <lineage>
        <taxon>Eukaryota</taxon>
        <taxon>Fungi</taxon>
        <taxon>Dikarya</taxon>
        <taxon>Ascomycota</taxon>
        <taxon>Pezizomycotina</taxon>
        <taxon>Dothideomycetes</taxon>
        <taxon>Pleosporomycetidae</taxon>
        <taxon>Pleosporales</taxon>
        <taxon>Pleosporineae</taxon>
        <taxon>Pleosporaceae</taxon>
        <taxon>Decorospora</taxon>
    </lineage>
</organism>
<dbReference type="AlphaFoldDB" id="A0A6A5K6F8"/>
<dbReference type="EMBL" id="ML975398">
    <property type="protein sequence ID" value="KAF1830377.1"/>
    <property type="molecule type" value="Genomic_DNA"/>
</dbReference>
<evidence type="ECO:0000256" key="1">
    <source>
        <dbReference type="SAM" id="MobiDB-lite"/>
    </source>
</evidence>
<gene>
    <name evidence="3" type="ORF">BDW02DRAFT_573075</name>
</gene>
<dbReference type="Proteomes" id="UP000800040">
    <property type="component" value="Unassembled WGS sequence"/>
</dbReference>
<evidence type="ECO:0000313" key="4">
    <source>
        <dbReference type="Proteomes" id="UP000800040"/>
    </source>
</evidence>
<evidence type="ECO:0000313" key="3">
    <source>
        <dbReference type="EMBL" id="KAF1830377.1"/>
    </source>
</evidence>
<evidence type="ECO:0008006" key="5">
    <source>
        <dbReference type="Google" id="ProtNLM"/>
    </source>
</evidence>
<sequence length="231" mass="23400">MKHTFPLAAFAAFAAALAGPSAGYNVAQPVPSDDEYSFVEPTPSTEKPVYPIFTSIISAAPSDCASAPPGCPPWSATYTVTTTLTVSVVTAVPSSLLSFTGIVDLSSFVPGPPPMPTDGTPLPSDITTEPEPVPTEIFTLFPPISPTVIPLPSIQSSATGIVDLSSLTPPQVPSSAVAPYPTASAKPSDTTPVGTGSYTFSPGLPEFTNVAEAVRVPAVVAGVVGMAALLV</sequence>